<dbReference type="Proteomes" id="UP000642571">
    <property type="component" value="Unassembled WGS sequence"/>
</dbReference>
<reference evidence="3" key="1">
    <citation type="journal article" date="2019" name="Int. J. Syst. Evol. Microbiol.">
        <title>The Global Catalogue of Microorganisms (GCM) 10K type strain sequencing project: providing services to taxonomists for standard genome sequencing and annotation.</title>
        <authorList>
            <consortium name="The Broad Institute Genomics Platform"/>
            <consortium name="The Broad Institute Genome Sequencing Center for Infectious Disease"/>
            <person name="Wu L."/>
            <person name="Ma J."/>
        </authorList>
    </citation>
    <scope>NUCLEOTIDE SEQUENCE [LARGE SCALE GENOMIC DNA]</scope>
    <source>
        <strain evidence="3">CGMCC 1.15353</strain>
    </source>
</reference>
<evidence type="ECO:0000313" key="2">
    <source>
        <dbReference type="EMBL" id="GGD05123.1"/>
    </source>
</evidence>
<gene>
    <name evidence="2" type="ORF">GCM10011389_10770</name>
</gene>
<protein>
    <recommendedName>
        <fullName evidence="1">HTH cro/C1-type domain-containing protein</fullName>
    </recommendedName>
</protein>
<dbReference type="Pfam" id="PF01381">
    <property type="entry name" value="HTH_3"/>
    <property type="match status" value="1"/>
</dbReference>
<organism evidence="2 3">
    <name type="scientific">Pontibacillus salipaludis</name>
    <dbReference type="NCBI Taxonomy" id="1697394"/>
    <lineage>
        <taxon>Bacteria</taxon>
        <taxon>Bacillati</taxon>
        <taxon>Bacillota</taxon>
        <taxon>Bacilli</taxon>
        <taxon>Bacillales</taxon>
        <taxon>Bacillaceae</taxon>
        <taxon>Pontibacillus</taxon>
    </lineage>
</organism>
<dbReference type="CDD" id="cd00093">
    <property type="entry name" value="HTH_XRE"/>
    <property type="match status" value="1"/>
</dbReference>
<keyword evidence="3" id="KW-1185">Reference proteome</keyword>
<dbReference type="SMART" id="SM00530">
    <property type="entry name" value="HTH_XRE"/>
    <property type="match status" value="1"/>
</dbReference>
<feature type="domain" description="HTH cro/C1-type" evidence="1">
    <location>
        <begin position="6"/>
        <end position="66"/>
    </location>
</feature>
<dbReference type="InterPro" id="IPR010982">
    <property type="entry name" value="Lambda_DNA-bd_dom_sf"/>
</dbReference>
<sequence length="83" mass="9613">MKRNKLISYRKNKNWSQKQVVRELETKYGVNITVSYYGMIEQGVRSPGFKVAVAIAKLFKVRPENIFLDKNTTKSCDNNSKVI</sequence>
<dbReference type="RefSeq" id="WP_188651581.1">
    <property type="nucleotide sequence ID" value="NZ_BMIN01000003.1"/>
</dbReference>
<accession>A0ABQ1PVV8</accession>
<dbReference type="InterPro" id="IPR001387">
    <property type="entry name" value="Cro/C1-type_HTH"/>
</dbReference>
<dbReference type="Gene3D" id="1.10.260.40">
    <property type="entry name" value="lambda repressor-like DNA-binding domains"/>
    <property type="match status" value="1"/>
</dbReference>
<evidence type="ECO:0000313" key="3">
    <source>
        <dbReference type="Proteomes" id="UP000642571"/>
    </source>
</evidence>
<name>A0ABQ1PVV8_9BACI</name>
<proteinExistence type="predicted"/>
<dbReference type="EMBL" id="BMIN01000003">
    <property type="protein sequence ID" value="GGD05123.1"/>
    <property type="molecule type" value="Genomic_DNA"/>
</dbReference>
<evidence type="ECO:0000259" key="1">
    <source>
        <dbReference type="PROSITE" id="PS50943"/>
    </source>
</evidence>
<dbReference type="SUPFAM" id="SSF47413">
    <property type="entry name" value="lambda repressor-like DNA-binding domains"/>
    <property type="match status" value="1"/>
</dbReference>
<dbReference type="PROSITE" id="PS50943">
    <property type="entry name" value="HTH_CROC1"/>
    <property type="match status" value="1"/>
</dbReference>
<comment type="caution">
    <text evidence="2">The sequence shown here is derived from an EMBL/GenBank/DDBJ whole genome shotgun (WGS) entry which is preliminary data.</text>
</comment>